<dbReference type="InterPro" id="IPR045206">
    <property type="entry name" value="Maestro_heat-like_prot"/>
</dbReference>
<dbReference type="InterPro" id="IPR055406">
    <property type="entry name" value="HEAT_Maestro"/>
</dbReference>
<gene>
    <name evidence="6" type="primary">MROH2B</name>
</gene>
<dbReference type="Ensembl" id="ENSFCTT00005052356.1">
    <property type="protein sequence ID" value="ENSFCTP00005038394.1"/>
    <property type="gene ID" value="ENSFCTG00005018205.1"/>
</dbReference>
<evidence type="ECO:0008006" key="8">
    <source>
        <dbReference type="Google" id="ProtNLM"/>
    </source>
</evidence>
<dbReference type="SUPFAM" id="SSF48371">
    <property type="entry name" value="ARM repeat"/>
    <property type="match status" value="2"/>
</dbReference>
<dbReference type="InterPro" id="IPR011989">
    <property type="entry name" value="ARM-like"/>
</dbReference>
<sequence length="1586" mass="180792">MTQDMEESADTFGDINLTLGMLNMEDNMSKEDIYSHLTSVIQNTDILDDAIVQRLIYYASKDMRDTNILRETRMLAGEVLVSLAAHDFNSVMYEVQSNFRILELPNEFIVLALAELATSYVSQSIPFMMMTLLTMQTMLRLAEEERMKGVFCIALEKFSKAIYKYVNHWRDFPYPRLDANRLSDKIFMLFRYIMEKWAPITSPVQTLAIVKAHGPTVSLLLHREDLCEYALDQVPWLLKQYKDKEIDFHVTQSLKQILTAVVLYDAALPKGLRKTIFINLLHQVCRVSEPPVKENEIEASSCFLILAHSNPADLMEFFDEQLRNNNETFRTGILTLLRSAINAEEPKLRDYITSIERTVKVVMGDLSIKVRNSTLLLIQTMCEKCYIEAREGWPLIDYIFSQFAMSNKNLEKPMKPNSHEDEKGEKSVRELSLEVLKTLDPLVIGMPQVLWPRILTFVVPAEYTGTLDYLFNIIRSLIMAEERKKNNAQESTALVISTGAVKLPSPQQLLARLLVISMLASLGKLCGAGAIGLLKILPEIIHPKLVDLWKARLPELLQPLEGKNTSIVLWETMLLQLLKESLWKISDIAWTIQLSRDFNQQMNSYSNTSLEKKFLWKALGTTLASCQDTDFVSSQIKEFLIAPNQLGDQRQGITSILGYCAENHLDTVLKVLKTFQDREKFFMNRCKGIFSGKKSLTKTDVMVIYGAVALHAPKGQLLTRLDQDIVSQVLFLYGQCSQVLGMSVMNKDMDLQMSFTRSITEIGIAVQDAADQGFKFSYKEVLLGYMLDFIRDEPLDSLASPVRWKALIAIRYLSKLKPQLSLNDHLNILEETIRRLLPLPPLEKLKDEGETDKDKEHIHFLYERSMDALGRLLRTMMWDNVKAEDCQEMFNLLRMWLVSHKDWERERAFQITAQVLTNDVEAPEHFKIGSLLGLLAPHSCDTLPTIRQAAASSTIGLFCIKGIHPEVERLQDLQEGLQCDDVQVQIKISSKIAKIVSKLIPNEEILMFLEETLDGLETLNPTCTKACGIWMVAALKEQGAALEEQLLEILNMIYYHMPVLRQKEESFRFMLEAISQIASFHMDAVVANLLQKPLPFDRDTKTLWKALAENTASSGKLLRALTDKLENELEDDVAGLEAISVACAMYEVVSAGTPVTSLYPEVFTLLLKLVSCTLGQKMPTSTFSRRRRVMPQGERQQTADPCRLSITTLKCVQAQAKKEGLAKESDEGDNLWTLLSSPSTHHVGVCALARSMALWQHGVILDIMEQLFASLTSSLENYRITGTAFFSELMKEPILWKHGNLREVLILMDQSAWDSNAILRQMAIRGLGNTTSGAPHKVKKHKQIILESIIRGLYHLARTEVVCESLKALKKILELLTDRDVSFYFKEIVLQTRTFFEDEQDDVRLTAIFLFENLASLTGRRWKIFFAEEIKKSMISFLLHLWDPNPKIGTACRDVLIICIPFLGLQELYGVLDHLLDGQDLPRARDFYRQLCVKLAKRNQEILWILHTHSFTFFSSNWEMIRSAAVKLTDAIVLNLTNQYVQLLDKEQLTTRLQALRQDPCISVQRAAEAALQTLLRRCREISILL</sequence>
<dbReference type="InterPro" id="IPR048465">
    <property type="entry name" value="Maestro-like_HEAT"/>
</dbReference>
<keyword evidence="7" id="KW-1185">Reference proteome</keyword>
<evidence type="ECO:0000313" key="7">
    <source>
        <dbReference type="Proteomes" id="UP000823872"/>
    </source>
</evidence>
<dbReference type="InterPro" id="IPR016024">
    <property type="entry name" value="ARM-type_fold"/>
</dbReference>
<reference evidence="6" key="3">
    <citation type="submission" date="2025-09" db="UniProtKB">
        <authorList>
            <consortium name="Ensembl"/>
        </authorList>
    </citation>
    <scope>IDENTIFICATION</scope>
    <source>
        <strain evidence="6">breed Abyssinian</strain>
    </source>
</reference>
<dbReference type="Proteomes" id="UP000823872">
    <property type="component" value="Chromosome A1"/>
</dbReference>
<reference evidence="6" key="2">
    <citation type="submission" date="2025-08" db="UniProtKB">
        <authorList>
            <consortium name="Ensembl"/>
        </authorList>
    </citation>
    <scope>IDENTIFICATION</scope>
    <source>
        <strain evidence="6">breed Abyssinian</strain>
    </source>
</reference>
<dbReference type="GeneTree" id="ENSGT00940000161231"/>
<dbReference type="InterPro" id="IPR056282">
    <property type="entry name" value="MROH2B-like_N_HEAT"/>
</dbReference>
<keyword evidence="1" id="KW-0677">Repeat</keyword>
<organism evidence="6 7">
    <name type="scientific">Felis catus</name>
    <name type="common">Cat</name>
    <name type="synonym">Felis silvestris catus</name>
    <dbReference type="NCBI Taxonomy" id="9685"/>
    <lineage>
        <taxon>Eukaryota</taxon>
        <taxon>Metazoa</taxon>
        <taxon>Chordata</taxon>
        <taxon>Craniata</taxon>
        <taxon>Vertebrata</taxon>
        <taxon>Euteleostomi</taxon>
        <taxon>Mammalia</taxon>
        <taxon>Eutheria</taxon>
        <taxon>Laurasiatheria</taxon>
        <taxon>Carnivora</taxon>
        <taxon>Feliformia</taxon>
        <taxon>Felidae</taxon>
        <taxon>Felinae</taxon>
        <taxon>Felis</taxon>
    </lineage>
</organism>
<dbReference type="Pfam" id="PF23221">
    <property type="entry name" value="HEAT_MROH2B_1st"/>
    <property type="match status" value="1"/>
</dbReference>
<protein>
    <recommendedName>
        <fullName evidence="8">Maestro heat like repeat family member 2B</fullName>
    </recommendedName>
</protein>
<dbReference type="PANTHER" id="PTHR23120">
    <property type="entry name" value="MAESTRO-RELATED HEAT DOMAIN-CONTAINING"/>
    <property type="match status" value="1"/>
</dbReference>
<evidence type="ECO:0000259" key="2">
    <source>
        <dbReference type="Pfam" id="PF21047"/>
    </source>
</evidence>
<reference evidence="6 7" key="1">
    <citation type="submission" date="2021-02" db="EMBL/GenBank/DDBJ databases">
        <title>Safari Cat Assemblies.</title>
        <authorList>
            <person name="Bredemeyer K.R."/>
            <person name="Murphy W.J."/>
        </authorList>
    </citation>
    <scope>NUCLEOTIDE SEQUENCE [LARGE SCALE GENOMIC DNA]</scope>
</reference>
<feature type="domain" description="MROH2B-like N-terminal HEAT-repeats" evidence="4">
    <location>
        <begin position="27"/>
        <end position="216"/>
    </location>
</feature>
<dbReference type="RefSeq" id="XP_019667002.2">
    <property type="nucleotide sequence ID" value="XM_019811443.3"/>
</dbReference>
<dbReference type="GeneID" id="101094240"/>
<proteinExistence type="predicted"/>
<feature type="domain" description="MROH2B-like HEAT-repeats" evidence="3">
    <location>
        <begin position="221"/>
        <end position="879"/>
    </location>
</feature>
<dbReference type="Gene3D" id="1.25.10.10">
    <property type="entry name" value="Leucine-rich Repeat Variant"/>
    <property type="match status" value="2"/>
</dbReference>
<dbReference type="Pfam" id="PF23227">
    <property type="entry name" value="HEAT_MROH2B_C"/>
    <property type="match status" value="1"/>
</dbReference>
<dbReference type="InterPro" id="IPR055408">
    <property type="entry name" value="HEAT_MROH2B-like"/>
</dbReference>
<feature type="domain" description="Maestro/Maestro-like HEAT-repeats" evidence="5">
    <location>
        <begin position="1305"/>
        <end position="1575"/>
    </location>
</feature>
<evidence type="ECO:0000259" key="5">
    <source>
        <dbReference type="Pfam" id="PF23227"/>
    </source>
</evidence>
<evidence type="ECO:0000256" key="1">
    <source>
        <dbReference type="ARBA" id="ARBA00022737"/>
    </source>
</evidence>
<feature type="domain" description="Maestro-like HEAT-repeats" evidence="2">
    <location>
        <begin position="903"/>
        <end position="1118"/>
    </location>
</feature>
<accession>A0ABI7YU82</accession>
<evidence type="ECO:0000313" key="6">
    <source>
        <dbReference type="Ensembl" id="ENSFCTP00005038394.1"/>
    </source>
</evidence>
<dbReference type="Pfam" id="PF23210">
    <property type="entry name" value="HEAT_Maestro_2"/>
    <property type="match status" value="1"/>
</dbReference>
<evidence type="ECO:0000259" key="4">
    <source>
        <dbReference type="Pfam" id="PF23221"/>
    </source>
</evidence>
<dbReference type="PANTHER" id="PTHR23120:SF22">
    <property type="entry name" value="MAESTRO HEAT-LIKE REPEAT-CONTAINING PROTEIN FAMILY MEMBER 2B"/>
    <property type="match status" value="1"/>
</dbReference>
<name>A0ABI7YU82_FELCA</name>
<dbReference type="Pfam" id="PF21047">
    <property type="entry name" value="HEAT_Maestro"/>
    <property type="match status" value="1"/>
</dbReference>
<evidence type="ECO:0000259" key="3">
    <source>
        <dbReference type="Pfam" id="PF23210"/>
    </source>
</evidence>